<sequence length="465" mass="53036">MPKVVDKTKQRHNPLHVSLTEAEGRLKSNYKKSKRTTGEDQDDEYVDAQTSRKILQMARDQQDEIDAEERVANISQRKAASSKLDSSRYGIDGLDEDETVGPAYNSDEEDDEEGSDYEEYEQIEEYEINPEDEALFGRYVDNREYDDDEEEAPVTLADKIMAKIRAKEQENEEGPSRSVPSGEEREGVSLPPKVIMVYEKVGELLSRYRSGKLPRAFKIIPTLRNWEDVLYVTQPESWSTQAVYEATKLFISTLSAQQSQKFVFNVLLDRFKTELDPTAPRAPGSGPKTLNYHLYRALKKSLYKPAAFFKGFLFPLAESGSCSLREAVIAASILTKVSVPALHSAAALMRLSEFEYYSGPISLFIKVLLDKKYALPYKVVDSVVFHFMRFRAPKTTNKAEQNLPVMWHQALLVFAQRYKNDITEDQRDGLLEVIKIQSHPAITPEIRRELMSGAPRVEDENAMEF</sequence>
<organism evidence="1 2">
    <name type="scientific">Geotrichum galactomycetum</name>
    <dbReference type="NCBI Taxonomy" id="27317"/>
    <lineage>
        <taxon>Eukaryota</taxon>
        <taxon>Fungi</taxon>
        <taxon>Dikarya</taxon>
        <taxon>Ascomycota</taxon>
        <taxon>Saccharomycotina</taxon>
        <taxon>Dipodascomycetes</taxon>
        <taxon>Dipodascales</taxon>
        <taxon>Dipodascaceae</taxon>
        <taxon>Geotrichum</taxon>
    </lineage>
</organism>
<evidence type="ECO:0000313" key="1">
    <source>
        <dbReference type="EMBL" id="KAF5093677.1"/>
    </source>
</evidence>
<protein>
    <submittedName>
        <fullName evidence="1">Uncharacterized protein</fullName>
    </submittedName>
</protein>
<dbReference type="EMBL" id="QVQA01000214">
    <property type="protein sequence ID" value="KAF5093677.1"/>
    <property type="molecule type" value="Genomic_DNA"/>
</dbReference>
<proteinExistence type="predicted"/>
<name>A0ACB6V064_9ASCO</name>
<evidence type="ECO:0000313" key="2">
    <source>
        <dbReference type="Proteomes" id="UP000744676"/>
    </source>
</evidence>
<dbReference type="Proteomes" id="UP000744676">
    <property type="component" value="Unassembled WGS sequence"/>
</dbReference>
<accession>A0ACB6V064</accession>
<reference evidence="1 2" key="1">
    <citation type="journal article" date="2020" name="Front. Microbiol.">
        <title>Phenotypic and Genetic Characterization of the Cheese Ripening Yeast Geotrichum candidum.</title>
        <authorList>
            <person name="Perkins V."/>
            <person name="Vignola S."/>
            <person name="Lessard M.H."/>
            <person name="Plante P.L."/>
            <person name="Corbeil J."/>
            <person name="Dugat-Bony E."/>
            <person name="Frenette M."/>
            <person name="Labrie S."/>
        </authorList>
    </citation>
    <scope>NUCLEOTIDE SEQUENCE [LARGE SCALE GENOMIC DNA]</scope>
    <source>
        <strain evidence="1 2">LMA-1147</strain>
    </source>
</reference>
<gene>
    <name evidence="1" type="ORF">D0Z00_003928</name>
</gene>
<keyword evidence="2" id="KW-1185">Reference proteome</keyword>
<comment type="caution">
    <text evidence="1">The sequence shown here is derived from an EMBL/GenBank/DDBJ whole genome shotgun (WGS) entry which is preliminary data.</text>
</comment>